<gene>
    <name evidence="2" type="ORF">SAMN04489714_0206</name>
</gene>
<evidence type="ECO:0000256" key="1">
    <source>
        <dbReference type="SAM" id="MobiDB-lite"/>
    </source>
</evidence>
<reference evidence="2 3" key="1">
    <citation type="submission" date="2016-10" db="EMBL/GenBank/DDBJ databases">
        <authorList>
            <person name="Varghese N."/>
            <person name="Submissions S."/>
        </authorList>
    </citation>
    <scope>NUCLEOTIDE SEQUENCE [LARGE SCALE GENOMIC DNA]</scope>
    <source>
        <strain evidence="2 3">DSM 9169</strain>
    </source>
</reference>
<feature type="region of interest" description="Disordered" evidence="1">
    <location>
        <begin position="328"/>
        <end position="348"/>
    </location>
</feature>
<dbReference type="RefSeq" id="WP_092648144.1">
    <property type="nucleotide sequence ID" value="NZ_LT629792.1"/>
</dbReference>
<keyword evidence="3" id="KW-1185">Reference proteome</keyword>
<feature type="compositionally biased region" description="Basic and acidic residues" evidence="1">
    <location>
        <begin position="263"/>
        <end position="275"/>
    </location>
</feature>
<sequence>MADQVVNETSAEMARAWRVAMAVGRFMAMRREQALRAAQKSSTYHEQALRRAIRQERALAEKVYSEALTSHWWDSASRDEAVYVYGVAKRFSDIDPQAGLAARRCEREAKERWGIEVTAPMRDVEDIPRVEQALKVAPVLDSEDVEDVKPVVQDVLYRTYEQLAGSERREEILHYVHEQKDSTPQWLNDMWKHDLAAWLGDSEQVDARIRAIYPDIKAAQAEQAQAERALGRARENASIETREASEALETDKQGSMSPGGENTVKEVSEARHAGHSEQAAWDTLQARQAHAQALLDKGADPQSVRAAITADKGLHTPVRQAISTVARTSTRRATPRAQKSARVQTRHM</sequence>
<evidence type="ECO:0000313" key="3">
    <source>
        <dbReference type="Proteomes" id="UP000198976"/>
    </source>
</evidence>
<name>A0ABY0V523_9ACTO</name>
<dbReference type="Proteomes" id="UP000198976">
    <property type="component" value="Chromosome I"/>
</dbReference>
<dbReference type="EMBL" id="LT629792">
    <property type="protein sequence ID" value="SDT85977.1"/>
    <property type="molecule type" value="Genomic_DNA"/>
</dbReference>
<proteinExistence type="predicted"/>
<evidence type="ECO:0000313" key="2">
    <source>
        <dbReference type="EMBL" id="SDT85977.1"/>
    </source>
</evidence>
<feature type="compositionally biased region" description="Basic and acidic residues" evidence="1">
    <location>
        <begin position="230"/>
        <end position="252"/>
    </location>
</feature>
<accession>A0ABY0V523</accession>
<protein>
    <submittedName>
        <fullName evidence="2">Uncharacterized protein</fullName>
    </submittedName>
</protein>
<organism evidence="2 3">
    <name type="scientific">Schaalia radingae</name>
    <dbReference type="NCBI Taxonomy" id="131110"/>
    <lineage>
        <taxon>Bacteria</taxon>
        <taxon>Bacillati</taxon>
        <taxon>Actinomycetota</taxon>
        <taxon>Actinomycetes</taxon>
        <taxon>Actinomycetales</taxon>
        <taxon>Actinomycetaceae</taxon>
        <taxon>Schaalia</taxon>
    </lineage>
</organism>
<feature type="region of interest" description="Disordered" evidence="1">
    <location>
        <begin position="230"/>
        <end position="278"/>
    </location>
</feature>